<dbReference type="GeneID" id="101850693"/>
<dbReference type="InterPro" id="IPR002048">
    <property type="entry name" value="EF_hand_dom"/>
</dbReference>
<organism evidence="2 3">
    <name type="scientific">Aplysia californica</name>
    <name type="common">California sea hare</name>
    <dbReference type="NCBI Taxonomy" id="6500"/>
    <lineage>
        <taxon>Eukaryota</taxon>
        <taxon>Metazoa</taxon>
        <taxon>Spiralia</taxon>
        <taxon>Lophotrochozoa</taxon>
        <taxon>Mollusca</taxon>
        <taxon>Gastropoda</taxon>
        <taxon>Heterobranchia</taxon>
        <taxon>Euthyneura</taxon>
        <taxon>Tectipleura</taxon>
        <taxon>Aplysiida</taxon>
        <taxon>Aplysioidea</taxon>
        <taxon>Aplysiidae</taxon>
        <taxon>Aplysia</taxon>
    </lineage>
</organism>
<gene>
    <name evidence="3" type="primary">LOC101850693</name>
</gene>
<dbReference type="Proteomes" id="UP000694888">
    <property type="component" value="Unplaced"/>
</dbReference>
<dbReference type="InterPro" id="IPR011992">
    <property type="entry name" value="EF-hand-dom_pair"/>
</dbReference>
<dbReference type="PANTHER" id="PTHR47225">
    <property type="entry name" value="EF-HAND CALCIUM-BINDING DOMAIN-CONTAINING PROTEIN 12"/>
    <property type="match status" value="1"/>
</dbReference>
<evidence type="ECO:0000259" key="1">
    <source>
        <dbReference type="PROSITE" id="PS50222"/>
    </source>
</evidence>
<dbReference type="PANTHER" id="PTHR47225:SF1">
    <property type="entry name" value="EF-HAND CALCIUM-BINDING DOMAIN-CONTAINING PROTEIN 12"/>
    <property type="match status" value="1"/>
</dbReference>
<evidence type="ECO:0000313" key="3">
    <source>
        <dbReference type="RefSeq" id="XP_012945985.1"/>
    </source>
</evidence>
<dbReference type="CDD" id="cd00051">
    <property type="entry name" value="EFh"/>
    <property type="match status" value="1"/>
</dbReference>
<dbReference type="PROSITE" id="PS50222">
    <property type="entry name" value="EF_HAND_2"/>
    <property type="match status" value="1"/>
</dbReference>
<evidence type="ECO:0000313" key="2">
    <source>
        <dbReference type="Proteomes" id="UP000694888"/>
    </source>
</evidence>
<dbReference type="Pfam" id="PF13499">
    <property type="entry name" value="EF-hand_7"/>
    <property type="match status" value="1"/>
</dbReference>
<keyword evidence="2" id="KW-1185">Reference proteome</keyword>
<reference evidence="3" key="1">
    <citation type="submission" date="2025-08" db="UniProtKB">
        <authorList>
            <consortium name="RefSeq"/>
        </authorList>
    </citation>
    <scope>IDENTIFICATION</scope>
</reference>
<proteinExistence type="predicted"/>
<protein>
    <submittedName>
        <fullName evidence="3">Troponin C, skeletal muscle</fullName>
    </submittedName>
</protein>
<feature type="domain" description="EF-hand" evidence="1">
    <location>
        <begin position="82"/>
        <end position="113"/>
    </location>
</feature>
<dbReference type="InterPro" id="IPR042847">
    <property type="entry name" value="EFC12"/>
</dbReference>
<dbReference type="RefSeq" id="XP_012945985.1">
    <property type="nucleotide sequence ID" value="XM_013090531.1"/>
</dbReference>
<dbReference type="Gene3D" id="1.10.238.10">
    <property type="entry name" value="EF-hand"/>
    <property type="match status" value="1"/>
</dbReference>
<sequence>MLTSIDRNEASGVKLLNLGNTKVFAKFKTLQDKLEEERDLKVLHGGVLDEVKKEVVEIDPMEAFLRDPFTKLKEWVARAGYRLIDLLRHFDKDQSMTISIEEFREGIEATSIPITEEQIQILVARLDQDGDGEIDFRLVLSRGGLRVFFKILHVKMKNNKDIHMFTKFPSSILSICIPSDYNCSILSQSQLHCQQS</sequence>
<dbReference type="SUPFAM" id="SSF47473">
    <property type="entry name" value="EF-hand"/>
    <property type="match status" value="1"/>
</dbReference>
<name>A0ABM1AE73_APLCA</name>
<accession>A0ABM1AE73</accession>